<dbReference type="EMBL" id="MU275889">
    <property type="protein sequence ID" value="KAI0048302.1"/>
    <property type="molecule type" value="Genomic_DNA"/>
</dbReference>
<dbReference type="Proteomes" id="UP000814033">
    <property type="component" value="Unassembled WGS sequence"/>
</dbReference>
<reference evidence="1" key="2">
    <citation type="journal article" date="2022" name="New Phytol.">
        <title>Evolutionary transition to the ectomycorrhizal habit in the genomes of a hyperdiverse lineage of mushroom-forming fungi.</title>
        <authorList>
            <person name="Looney B."/>
            <person name="Miyauchi S."/>
            <person name="Morin E."/>
            <person name="Drula E."/>
            <person name="Courty P.E."/>
            <person name="Kohler A."/>
            <person name="Kuo A."/>
            <person name="LaButti K."/>
            <person name="Pangilinan J."/>
            <person name="Lipzen A."/>
            <person name="Riley R."/>
            <person name="Andreopoulos W."/>
            <person name="He G."/>
            <person name="Johnson J."/>
            <person name="Nolan M."/>
            <person name="Tritt A."/>
            <person name="Barry K.W."/>
            <person name="Grigoriev I.V."/>
            <person name="Nagy L.G."/>
            <person name="Hibbett D."/>
            <person name="Henrissat B."/>
            <person name="Matheny P.B."/>
            <person name="Labbe J."/>
            <person name="Martin F.M."/>
        </authorList>
    </citation>
    <scope>NUCLEOTIDE SEQUENCE</scope>
    <source>
        <strain evidence="1">FP105234-sp</strain>
    </source>
</reference>
<accession>A0ACB8RWL9</accession>
<name>A0ACB8RWL9_9AGAM</name>
<evidence type="ECO:0000313" key="1">
    <source>
        <dbReference type="EMBL" id="KAI0048302.1"/>
    </source>
</evidence>
<comment type="caution">
    <text evidence="1">The sequence shown here is derived from an EMBL/GenBank/DDBJ whole genome shotgun (WGS) entry which is preliminary data.</text>
</comment>
<evidence type="ECO:0000313" key="2">
    <source>
        <dbReference type="Proteomes" id="UP000814033"/>
    </source>
</evidence>
<sequence>MGSVGLAGAFAGLDLFDNSTSGVAFDPTSSTLLSRSSDGALTRIGSTNPGGSIAAGCALGESLYFAGSFSSIGSSSAANIASYDTSSGSFSALGSGGPNGAIHALFCDSANSKVWAGGHFTSPGSSVAVWDAKAKSWAAAPFGGLAGAAAEVLSITTNSSQSSLFFSGSFVTSFGGNVTVLNGTNNPNVPFSQGATPFSSSLVPIPLANSTIQGSPTSTDPAFSDVHNLLCPTGNDGPGQTWLAGDGDPAQITARLFQSVSASGVRLGNTFVNGRSTTTFSVITIPDNTPQTLHFVDPATGQNQTCTTDCPLGTDPTILYQDFTFGSAISVTGVQVTLSGWTGAGPGLHIFQLLSSGAFVSAVNDQNGQSCFAPSASDTSFTGNWVQVNSNTGIAGTQQAVLVSTFDVATAPANAPSFTWSPYVSASGIYDINLLVPGCTALTDCGRRTSVKVTVFPGGGQEPVITTFSQQNPQDATKLIYSGPVIPTSSQSTMVVTMTLATNPDGSGQNGQYDLVADRVQLVLTSANTTGGASGGFNVTGSGHSAFGFFEWPLSAPSGVNAASGLPNASQTALDTIGLNLFNGLGGNSSLTGSTQSSVNAVAHHSSGAVFVAGLMTMSSPSASNIAVFKNGALAALSGGGLNGPVTSLALDGDKLFVGGSFSDTASNTTQGRLRNVAVYDVSQDQWSDLQAGVDGPVTSVSVIGGQVAVAGNFTTLLSAPGSNVGHESPGFALWNVTNNAWANSGGFLVGSLTFVGNGTAPSSGEQQSQVLAGNIASSLKFGASGFVMLKNGKNGQPEVTPLGVQLDDSDVTSTPAATKRRREHVRRGPTAWIPHLKLRQLFARQSTSLAPLPATPPSPAPAVLAGAFWTNTSTSAQVVVIGGNFSFSDGSSEASGVGFYNPSTGTLSGLSGAQVNGTVRALLVVGSQLFVGGEFTIPGADVNGFAVYNLEQQAWVLSGVPALQASSGSEVVVRSITSTPAKQNTVFVAGSFAQAGSLPCHAVCAWDISAKQWNALGGGIQGEVANVAYAGNNQDILVAAGSVSLAGSTSDNVVKFSFNDSDWNAIGDGHDLPGPATAVTVNNGNANSIFAAGRSSDGTYPYMAFWNGAVWSSLASTLQGATNVSQLTMVPLQDTHSANGVIEQDRMLLVSGHLTDSSFGNASSALFDGQNLIPYIVASSSTGAPGTVSALFSSLSSFSFNHRHVLATGVVILISIAIAAGVVFLLVLMGILWTLFSRRDDALNKFDPADIDDDDDSTQHRPSSLLAHINAATRTTILGASNPFHHTEKEEDAGAMAGASNTGHDPFAGPDGSNYLRAETPSDAVAGILAGDEEPGRPAHARYSFDGSGEGELPLSVGQELEVLDDRDHSWWYARDLRTGREGVVPAAYLY</sequence>
<reference evidence="1" key="1">
    <citation type="submission" date="2021-02" db="EMBL/GenBank/DDBJ databases">
        <authorList>
            <consortium name="DOE Joint Genome Institute"/>
            <person name="Ahrendt S."/>
            <person name="Looney B.P."/>
            <person name="Miyauchi S."/>
            <person name="Morin E."/>
            <person name="Drula E."/>
            <person name="Courty P.E."/>
            <person name="Chicoki N."/>
            <person name="Fauchery L."/>
            <person name="Kohler A."/>
            <person name="Kuo A."/>
            <person name="Labutti K."/>
            <person name="Pangilinan J."/>
            <person name="Lipzen A."/>
            <person name="Riley R."/>
            <person name="Andreopoulos W."/>
            <person name="He G."/>
            <person name="Johnson J."/>
            <person name="Barry K.W."/>
            <person name="Grigoriev I.V."/>
            <person name="Nagy L."/>
            <person name="Hibbett D."/>
            <person name="Henrissat B."/>
            <person name="Matheny P.B."/>
            <person name="Labbe J."/>
            <person name="Martin F."/>
        </authorList>
    </citation>
    <scope>NUCLEOTIDE SEQUENCE</scope>
    <source>
        <strain evidence="1">FP105234-sp</strain>
    </source>
</reference>
<proteinExistence type="predicted"/>
<organism evidence="1 2">
    <name type="scientific">Auriscalpium vulgare</name>
    <dbReference type="NCBI Taxonomy" id="40419"/>
    <lineage>
        <taxon>Eukaryota</taxon>
        <taxon>Fungi</taxon>
        <taxon>Dikarya</taxon>
        <taxon>Basidiomycota</taxon>
        <taxon>Agaricomycotina</taxon>
        <taxon>Agaricomycetes</taxon>
        <taxon>Russulales</taxon>
        <taxon>Auriscalpiaceae</taxon>
        <taxon>Auriscalpium</taxon>
    </lineage>
</organism>
<protein>
    <submittedName>
        <fullName evidence="1">Uncharacterized protein</fullName>
    </submittedName>
</protein>
<gene>
    <name evidence="1" type="ORF">FA95DRAFT_1491100</name>
</gene>
<keyword evidence="2" id="KW-1185">Reference proteome</keyword>